<accession>A0A649V3K3</accession>
<dbReference type="Proteomes" id="UP000422881">
    <property type="component" value="Segment"/>
</dbReference>
<proteinExistence type="predicted"/>
<evidence type="ECO:0000313" key="2">
    <source>
        <dbReference type="Proteomes" id="UP000422881"/>
    </source>
</evidence>
<name>A0A649V3K3_9CAUD</name>
<evidence type="ECO:0000313" key="1">
    <source>
        <dbReference type="EMBL" id="QGJ84975.1"/>
    </source>
</evidence>
<dbReference type="KEGG" id="vg:56137999"/>
<sequence length="103" mass="12573">MRKLKDGYVYQIEEKLEDVINKLDVMREAFQQCRELQEIYIDISTIIQQGHYNEHPEDLEFVYRNEEFEKILEKFEDTYDTALEEAFLSLKKLEPRDHKEVLK</sequence>
<reference evidence="1 2" key="1">
    <citation type="submission" date="2019-10" db="EMBL/GenBank/DDBJ databases">
        <authorList>
            <person name="Brinks E."/>
        </authorList>
    </citation>
    <scope>NUCLEOTIDE SEQUENCE [LARGE SCALE GENOMIC DNA]</scope>
</reference>
<dbReference type="RefSeq" id="YP_009905613.1">
    <property type="nucleotide sequence ID" value="NC_049857.1"/>
</dbReference>
<keyword evidence="2" id="KW-1185">Reference proteome</keyword>
<dbReference type="GeneID" id="56137999"/>
<protein>
    <submittedName>
        <fullName evidence="1">Uncharacterized protein</fullName>
    </submittedName>
</protein>
<dbReference type="EMBL" id="MN552145">
    <property type="protein sequence ID" value="QGJ84975.1"/>
    <property type="molecule type" value="Genomic_DNA"/>
</dbReference>
<organism evidence="1 2">
    <name type="scientific">Lactococcus phage P1048</name>
    <dbReference type="NCBI Taxonomy" id="2662295"/>
    <lineage>
        <taxon>Viruses</taxon>
        <taxon>Duplodnaviria</taxon>
        <taxon>Heunggongvirae</taxon>
        <taxon>Uroviricota</taxon>
        <taxon>Caudoviricetes</taxon>
        <taxon>Audreyjarvisvirus</taxon>
        <taxon>Audreyjarvisvirus P1048</taxon>
    </lineage>
</organism>